<organism evidence="1 2">
    <name type="scientific">Candidatus Thalassarchaeum betae</name>
    <dbReference type="NCBI Taxonomy" id="2599289"/>
    <lineage>
        <taxon>Archaea</taxon>
        <taxon>Methanobacteriati</taxon>
        <taxon>Thermoplasmatota</taxon>
        <taxon>Candidatus Poseidoniia</taxon>
        <taxon>Candidatus Poseidoniales</taxon>
        <taxon>Candidatus Thalassarchaeaceae</taxon>
        <taxon>Candidatus Thalassarchaeum</taxon>
    </lineage>
</organism>
<evidence type="ECO:0000313" key="2">
    <source>
        <dbReference type="Proteomes" id="UP000248161"/>
    </source>
</evidence>
<evidence type="ECO:0000313" key="1">
    <source>
        <dbReference type="EMBL" id="PXF21051.1"/>
    </source>
</evidence>
<dbReference type="EMBL" id="PSPG01000012">
    <property type="protein sequence ID" value="PXF21051.1"/>
    <property type="molecule type" value="Genomic_DNA"/>
</dbReference>
<proteinExistence type="predicted"/>
<dbReference type="Proteomes" id="UP000248161">
    <property type="component" value="Unassembled WGS sequence"/>
</dbReference>
<comment type="caution">
    <text evidence="1">The sequence shown here is derived from an EMBL/GenBank/DDBJ whole genome shotgun (WGS) entry which is preliminary data.</text>
</comment>
<accession>A0A2V3HTF4</accession>
<gene>
    <name evidence="1" type="ORF">CXX69_05545</name>
</gene>
<dbReference type="SUPFAM" id="SSF48452">
    <property type="entry name" value="TPR-like"/>
    <property type="match status" value="1"/>
</dbReference>
<dbReference type="Gene3D" id="1.25.40.10">
    <property type="entry name" value="Tetratricopeptide repeat domain"/>
    <property type="match status" value="1"/>
</dbReference>
<protein>
    <recommendedName>
        <fullName evidence="3">Tetratrico peptide repeat group 5 domain-containing protein</fullName>
    </recommendedName>
</protein>
<name>A0A2V3HTF4_9ARCH</name>
<reference evidence="1 2" key="1">
    <citation type="journal article" date="2015" name="Nat. Commun.">
        <title>Genomic and transcriptomic evidence for scavenging of diverse organic compounds by widespread deep-sea archaea.</title>
        <authorList>
            <person name="Li M."/>
            <person name="Baker B.J."/>
            <person name="Anantharaman K."/>
            <person name="Jain S."/>
            <person name="Breier J.A."/>
            <person name="Dick G.J."/>
        </authorList>
    </citation>
    <scope>NUCLEOTIDE SEQUENCE [LARGE SCALE GENOMIC DNA]</scope>
    <source>
        <strain evidence="1">Cayman_51_deep</strain>
    </source>
</reference>
<sequence>MSEEDLVTRAAQNITQGDFMGAMALFETHVEANPDDPAGYHGWAESALFEIQQNGNIDDSGKDRINEGQVAAYFRKASGLAPDNAEYLAAYASALLEFDRIPMAVREFQKLRDLGASTEEVDVSFHLYEAARVLIDAVDLKTDLDRSHPFAKQYVPVAIEFALLGLGFPSADEAVEYLAKEE</sequence>
<dbReference type="InterPro" id="IPR011990">
    <property type="entry name" value="TPR-like_helical_dom_sf"/>
</dbReference>
<dbReference type="AlphaFoldDB" id="A0A2V3HTF4"/>
<evidence type="ECO:0008006" key="3">
    <source>
        <dbReference type="Google" id="ProtNLM"/>
    </source>
</evidence>